<dbReference type="RefSeq" id="WP_068734652.1">
    <property type="nucleotide sequence ID" value="NZ_LVYV01000023.1"/>
</dbReference>
<protein>
    <submittedName>
        <fullName evidence="2">Thiolase</fullName>
    </submittedName>
</protein>
<comment type="caution">
    <text evidence="2">The sequence shown here is derived from an EMBL/GenBank/DDBJ whole genome shotgun (WGS) entry which is preliminary data.</text>
</comment>
<dbReference type="STRING" id="943830.A4A58_08980"/>
<dbReference type="PANTHER" id="PTHR42870">
    <property type="entry name" value="ACETYL-COA C-ACETYLTRANSFERASE"/>
    <property type="match status" value="1"/>
</dbReference>
<dbReference type="SUPFAM" id="SSF53901">
    <property type="entry name" value="Thiolase-like"/>
    <property type="match status" value="2"/>
</dbReference>
<dbReference type="PANTHER" id="PTHR42870:SF1">
    <property type="entry name" value="NON-SPECIFIC LIPID-TRANSFER PROTEIN-LIKE 2"/>
    <property type="match status" value="1"/>
</dbReference>
<dbReference type="PIRSF" id="PIRSF000429">
    <property type="entry name" value="Ac-CoA_Ac_transf"/>
    <property type="match status" value="1"/>
</dbReference>
<dbReference type="InterPro" id="IPR016039">
    <property type="entry name" value="Thiolase-like"/>
</dbReference>
<reference evidence="2 3" key="1">
    <citation type="submission" date="2016-03" db="EMBL/GenBank/DDBJ databases">
        <title>Microsymbionts genomes from the relict species Vavilovia formosa (Stev.) Fed.</title>
        <authorList>
            <person name="Kopat V."/>
            <person name="Chirak E."/>
            <person name="Kimeklis A."/>
            <person name="Andronov E."/>
        </authorList>
    </citation>
    <scope>NUCLEOTIDE SEQUENCE [LARGE SCALE GENOMIC DNA]</scope>
    <source>
        <strain evidence="2 3">Vaf07</strain>
    </source>
</reference>
<dbReference type="Gene3D" id="3.40.47.10">
    <property type="match status" value="1"/>
</dbReference>
<evidence type="ECO:0000313" key="3">
    <source>
        <dbReference type="Proteomes" id="UP000076574"/>
    </source>
</evidence>
<dbReference type="InterPro" id="IPR002155">
    <property type="entry name" value="Thiolase"/>
</dbReference>
<dbReference type="GO" id="GO:0003988">
    <property type="term" value="F:acetyl-CoA C-acyltransferase activity"/>
    <property type="evidence" value="ECO:0007669"/>
    <property type="project" value="UniProtKB-ARBA"/>
</dbReference>
<dbReference type="NCBIfam" id="NF004811">
    <property type="entry name" value="PRK06158.1"/>
    <property type="match status" value="1"/>
</dbReference>
<evidence type="ECO:0000259" key="1">
    <source>
        <dbReference type="Pfam" id="PF22691"/>
    </source>
</evidence>
<organism evidence="2 3">
    <name type="scientific">Tardiphaga robiniae</name>
    <dbReference type="NCBI Taxonomy" id="943830"/>
    <lineage>
        <taxon>Bacteria</taxon>
        <taxon>Pseudomonadati</taxon>
        <taxon>Pseudomonadota</taxon>
        <taxon>Alphaproteobacteria</taxon>
        <taxon>Hyphomicrobiales</taxon>
        <taxon>Nitrobacteraceae</taxon>
        <taxon>Tardiphaga</taxon>
    </lineage>
</organism>
<sequence>MTASSLRGKSTIVGIGTYGLGRAPGLSSMDLMAGATARAVADAGLQLKDIDGICGGTLYHMFPTLSMGEYLGIRPKWACSDMTGGSSFLSHLLQATMAIEAGLCTTVLIAYGSNLKQAGTFGIHELPTFEKVYGLMSPLPGYAMCAARHMYEYGTTRAQMAEVAVAARQWAQLHPDATMKAPLTIDDVLASPLVADPLSRLDCCLMSDGGAAVIVTSPDRAKALKHKPVYFLGGAGASWSREVSQIPDFCTTPTAECAPRAFEMAGITTTDVDVLQLYDAFTINVIMFLEDMRFCKKGEGGAFVSGGRIAPGGALPVNTNGGGLSFAHPGMYGLFTLIEATEQLRGNAGARQIADAEIAIAHGNGCTFSHEFTAVLGGANTL</sequence>
<dbReference type="OrthoDB" id="9790314at2"/>
<dbReference type="InterPro" id="IPR055140">
    <property type="entry name" value="Thiolase_C_2"/>
</dbReference>
<dbReference type="AlphaFoldDB" id="A0A161SNI2"/>
<keyword evidence="3" id="KW-1185">Reference proteome</keyword>
<dbReference type="Pfam" id="PF22691">
    <property type="entry name" value="Thiolase_C_1"/>
    <property type="match status" value="1"/>
</dbReference>
<dbReference type="CDD" id="cd00829">
    <property type="entry name" value="SCP-x_thiolase"/>
    <property type="match status" value="1"/>
</dbReference>
<proteinExistence type="predicted"/>
<dbReference type="EMBL" id="LVYV01000023">
    <property type="protein sequence ID" value="KZD22182.1"/>
    <property type="molecule type" value="Genomic_DNA"/>
</dbReference>
<name>A0A161SNI2_9BRAD</name>
<gene>
    <name evidence="2" type="ORF">A4A58_08980</name>
</gene>
<accession>A0A161SNI2</accession>
<evidence type="ECO:0000313" key="2">
    <source>
        <dbReference type="EMBL" id="KZD22182.1"/>
    </source>
</evidence>
<dbReference type="Proteomes" id="UP000076574">
    <property type="component" value="Unassembled WGS sequence"/>
</dbReference>
<feature type="domain" description="Thiolase C-terminal" evidence="1">
    <location>
        <begin position="236"/>
        <end position="377"/>
    </location>
</feature>